<evidence type="ECO:0000313" key="2">
    <source>
        <dbReference type="Proteomes" id="UP001055072"/>
    </source>
</evidence>
<proteinExistence type="predicted"/>
<evidence type="ECO:0000313" key="1">
    <source>
        <dbReference type="EMBL" id="KAI0094835.1"/>
    </source>
</evidence>
<name>A0ACB8UKK0_9APHY</name>
<organism evidence="1 2">
    <name type="scientific">Irpex rosettiformis</name>
    <dbReference type="NCBI Taxonomy" id="378272"/>
    <lineage>
        <taxon>Eukaryota</taxon>
        <taxon>Fungi</taxon>
        <taxon>Dikarya</taxon>
        <taxon>Basidiomycota</taxon>
        <taxon>Agaricomycotina</taxon>
        <taxon>Agaricomycetes</taxon>
        <taxon>Polyporales</taxon>
        <taxon>Irpicaceae</taxon>
        <taxon>Irpex</taxon>
    </lineage>
</organism>
<reference evidence="1" key="1">
    <citation type="journal article" date="2021" name="Environ. Microbiol.">
        <title>Gene family expansions and transcriptome signatures uncover fungal adaptations to wood decay.</title>
        <authorList>
            <person name="Hage H."/>
            <person name="Miyauchi S."/>
            <person name="Viragh M."/>
            <person name="Drula E."/>
            <person name="Min B."/>
            <person name="Chaduli D."/>
            <person name="Navarro D."/>
            <person name="Favel A."/>
            <person name="Norest M."/>
            <person name="Lesage-Meessen L."/>
            <person name="Balint B."/>
            <person name="Merenyi Z."/>
            <person name="de Eugenio L."/>
            <person name="Morin E."/>
            <person name="Martinez A.T."/>
            <person name="Baldrian P."/>
            <person name="Stursova M."/>
            <person name="Martinez M.J."/>
            <person name="Novotny C."/>
            <person name="Magnuson J.K."/>
            <person name="Spatafora J.W."/>
            <person name="Maurice S."/>
            <person name="Pangilinan J."/>
            <person name="Andreopoulos W."/>
            <person name="LaButti K."/>
            <person name="Hundley H."/>
            <person name="Na H."/>
            <person name="Kuo A."/>
            <person name="Barry K."/>
            <person name="Lipzen A."/>
            <person name="Henrissat B."/>
            <person name="Riley R."/>
            <person name="Ahrendt S."/>
            <person name="Nagy L.G."/>
            <person name="Grigoriev I.V."/>
            <person name="Martin F."/>
            <person name="Rosso M.N."/>
        </authorList>
    </citation>
    <scope>NUCLEOTIDE SEQUENCE</scope>
    <source>
        <strain evidence="1">CBS 384.51</strain>
    </source>
</reference>
<comment type="caution">
    <text evidence="1">The sequence shown here is derived from an EMBL/GenBank/DDBJ whole genome shotgun (WGS) entry which is preliminary data.</text>
</comment>
<sequence>MNAPIDVHPEVQQALAKKAPVVALETTIVTHGMPQPTNLDTAKAVESIVRAQGAIPATIGIIQGRVKIGLENHELEYLADIQNTPVFKTSRRDLGPVLALQRNGGTTCSTTLIFAAMAGIKVFATGGLGGVHRGGEHTLDISADLPELSRCPVGLVSAGVKSILDIGRTLEYLETLGVPVVSYGADEFPAFYSRDSGFKSPWRIDDPRSAARVLHSQAQLGLSNGAIFAVPIPEKYEAVGAELQVAVEQALQEAEANGVNRRGKEATPWLLKRVGEITGGKSLASNVALIKNTARVGSQIAVAYANLVKDAEDQPHIPSFGVSGSSTPNSTIESIPPLVEEKDTTATADLVVVGCTALDVTSKANSTIDAALSSQSTVPGMVQTSLGGVGRNMTEAAYRLLSLPSHTKHDKVVLVSPIGQDVFGRMLVEETTRIGMRSDGLSQMEGQRSAVCNMVVDANGDLISGVADMTIIQAFTGAQAVDAIKYYKPTIVAIDGNLLPEAIESIVKYCYTGNIKIFFEPTSVTKSQRILPAISSIYDQSNRPPISYVSPNLLELSQLYRTASSDPYDLIAHSKWWSAIDSMSLSSEFRMDLEHLARRNTNDNGSSGTLEFITENGVAQMGIHLLPFFQHIVLKCGQRGVLTIFQTTAGAGTSGPWTQESTNLKQRQVVARGKDGCVIVIKHYPAIALAQDEMVNVTGAGDTLVGSLLASLVQNFRTFESPLALDETITRAQKAAIMTLKSSHAVSPLLSNL</sequence>
<keyword evidence="2" id="KW-1185">Reference proteome</keyword>
<dbReference type="EMBL" id="MU274900">
    <property type="protein sequence ID" value="KAI0094835.1"/>
    <property type="molecule type" value="Genomic_DNA"/>
</dbReference>
<dbReference type="Proteomes" id="UP001055072">
    <property type="component" value="Unassembled WGS sequence"/>
</dbReference>
<protein>
    <submittedName>
        <fullName evidence="1">Indigoidine synthase A-like protein</fullName>
    </submittedName>
</protein>
<gene>
    <name evidence="1" type="ORF">BDY19DRAFT_988634</name>
</gene>
<accession>A0ACB8UKK0</accession>